<dbReference type="OrthoDB" id="10678344at2759"/>
<feature type="transmembrane region" description="Helical" evidence="2">
    <location>
        <begin position="147"/>
        <end position="168"/>
    </location>
</feature>
<feature type="region of interest" description="Disordered" evidence="1">
    <location>
        <begin position="215"/>
        <end position="239"/>
    </location>
</feature>
<feature type="region of interest" description="Disordered" evidence="1">
    <location>
        <begin position="74"/>
        <end position="127"/>
    </location>
</feature>
<feature type="compositionally biased region" description="Polar residues" evidence="1">
    <location>
        <begin position="111"/>
        <end position="127"/>
    </location>
</feature>
<evidence type="ECO:0000256" key="2">
    <source>
        <dbReference type="SAM" id="Phobius"/>
    </source>
</evidence>
<dbReference type="EMBL" id="JAACJO010000010">
    <property type="protein sequence ID" value="KAF5353456.1"/>
    <property type="molecule type" value="Genomic_DNA"/>
</dbReference>
<keyword evidence="2" id="KW-0472">Membrane</keyword>
<accession>A0A8H5FY39</accession>
<keyword evidence="2" id="KW-1133">Transmembrane helix</keyword>
<gene>
    <name evidence="3" type="ORF">D9756_007916</name>
</gene>
<dbReference type="AlphaFoldDB" id="A0A8H5FY39"/>
<feature type="compositionally biased region" description="Polar residues" evidence="1">
    <location>
        <begin position="74"/>
        <end position="95"/>
    </location>
</feature>
<feature type="compositionally biased region" description="Low complexity" evidence="1">
    <location>
        <begin position="96"/>
        <end position="110"/>
    </location>
</feature>
<evidence type="ECO:0000313" key="4">
    <source>
        <dbReference type="Proteomes" id="UP000559027"/>
    </source>
</evidence>
<dbReference type="Proteomes" id="UP000559027">
    <property type="component" value="Unassembled WGS sequence"/>
</dbReference>
<protein>
    <submittedName>
        <fullName evidence="3">Uncharacterized protein</fullName>
    </submittedName>
</protein>
<keyword evidence="2" id="KW-0812">Transmembrane</keyword>
<evidence type="ECO:0000256" key="1">
    <source>
        <dbReference type="SAM" id="MobiDB-lite"/>
    </source>
</evidence>
<keyword evidence="4" id="KW-1185">Reference proteome</keyword>
<feature type="region of interest" description="Disordered" evidence="1">
    <location>
        <begin position="267"/>
        <end position="305"/>
    </location>
</feature>
<evidence type="ECO:0000313" key="3">
    <source>
        <dbReference type="EMBL" id="KAF5353456.1"/>
    </source>
</evidence>
<comment type="caution">
    <text evidence="3">The sequence shown here is derived from an EMBL/GenBank/DDBJ whole genome shotgun (WGS) entry which is preliminary data.</text>
</comment>
<proteinExistence type="predicted"/>
<sequence>MLWRRGTMMTTMKLPAEAAQKHSNPQQQQQQQLRLMVGLIQPFSTTAPFSSSTGHTSVNSDTATKTFASNIMSTLTNTDTGPSNSATSSPATGQPTDTVPSSSTTSSLATGQPTDTGPSSSVTSSMATDQPTGFLHPYFHRKPNVKLIVPICLLLGLAMILGAAVIWWRRKIRELPAYVDRKVRTFVTTGHYLPPGPNFRPSNMKVRARNNLPQVALPPGTAGVTQAPHDEPLAEPNQEPPLDRQLFTMLMHRFEVLEAAVRNPIQDTSPLDRIPLHATEADDRPPDYVARPELAERSLGRSGRV</sequence>
<organism evidence="3 4">
    <name type="scientific">Leucocoprinus leucothites</name>
    <dbReference type="NCBI Taxonomy" id="201217"/>
    <lineage>
        <taxon>Eukaryota</taxon>
        <taxon>Fungi</taxon>
        <taxon>Dikarya</taxon>
        <taxon>Basidiomycota</taxon>
        <taxon>Agaricomycotina</taxon>
        <taxon>Agaricomycetes</taxon>
        <taxon>Agaricomycetidae</taxon>
        <taxon>Agaricales</taxon>
        <taxon>Agaricineae</taxon>
        <taxon>Agaricaceae</taxon>
        <taxon>Leucocoprinus</taxon>
    </lineage>
</organism>
<reference evidence="3 4" key="1">
    <citation type="journal article" date="2020" name="ISME J.">
        <title>Uncovering the hidden diversity of litter-decomposition mechanisms in mushroom-forming fungi.</title>
        <authorList>
            <person name="Floudas D."/>
            <person name="Bentzer J."/>
            <person name="Ahren D."/>
            <person name="Johansson T."/>
            <person name="Persson P."/>
            <person name="Tunlid A."/>
        </authorList>
    </citation>
    <scope>NUCLEOTIDE SEQUENCE [LARGE SCALE GENOMIC DNA]</scope>
    <source>
        <strain evidence="3 4">CBS 146.42</strain>
    </source>
</reference>
<name>A0A8H5FY39_9AGAR</name>